<dbReference type="InterPro" id="IPR016161">
    <property type="entry name" value="Ald_DH/histidinol_DH"/>
</dbReference>
<evidence type="ECO:0000256" key="3">
    <source>
        <dbReference type="PROSITE-ProRule" id="PRU10007"/>
    </source>
</evidence>
<evidence type="ECO:0000256" key="4">
    <source>
        <dbReference type="RuleBase" id="RU003345"/>
    </source>
</evidence>
<dbReference type="AlphaFoldDB" id="A0A0B5D6I4"/>
<keyword evidence="2 4" id="KW-0560">Oxidoreductase</keyword>
<proteinExistence type="inferred from homology"/>
<dbReference type="InterPro" id="IPR015590">
    <property type="entry name" value="Aldehyde_DH_dom"/>
</dbReference>
<dbReference type="PANTHER" id="PTHR11699">
    <property type="entry name" value="ALDEHYDE DEHYDROGENASE-RELATED"/>
    <property type="match status" value="1"/>
</dbReference>
<dbReference type="Gene3D" id="3.40.605.10">
    <property type="entry name" value="Aldehyde Dehydrogenase, Chain A, domain 1"/>
    <property type="match status" value="1"/>
</dbReference>
<dbReference type="FunFam" id="3.40.309.10:FF:000009">
    <property type="entry name" value="Aldehyde dehydrogenase A"/>
    <property type="match status" value="1"/>
</dbReference>
<dbReference type="Gene3D" id="3.40.309.10">
    <property type="entry name" value="Aldehyde Dehydrogenase, Chain A, domain 2"/>
    <property type="match status" value="1"/>
</dbReference>
<dbReference type="InterPro" id="IPR044086">
    <property type="entry name" value="LUC3-like"/>
</dbReference>
<feature type="active site" evidence="3">
    <location>
        <position position="248"/>
    </location>
</feature>
<dbReference type="CDD" id="cd07106">
    <property type="entry name" value="ALDH_AldA-AAD23400"/>
    <property type="match status" value="1"/>
</dbReference>
<reference evidence="7 9" key="3">
    <citation type="submission" date="2017-09" db="EMBL/GenBank/DDBJ databases">
        <title>Streptomyces genome completion.</title>
        <authorList>
            <person name="Lee N."/>
            <person name="Cho B.-K."/>
        </authorList>
    </citation>
    <scope>NUCLEOTIDE SEQUENCE [LARGE SCALE GENOMIC DNA]</scope>
    <source>
        <strain evidence="7 9">ATCC 14899</strain>
    </source>
</reference>
<dbReference type="Pfam" id="PF00171">
    <property type="entry name" value="Aldedh"/>
    <property type="match status" value="1"/>
</dbReference>
<evidence type="ECO:0000313" key="8">
    <source>
        <dbReference type="Proteomes" id="UP000031526"/>
    </source>
</evidence>
<evidence type="ECO:0000256" key="2">
    <source>
        <dbReference type="ARBA" id="ARBA00023002"/>
    </source>
</evidence>
<dbReference type="STRING" id="40318.SNOD_01315"/>
<organism evidence="6 8">
    <name type="scientific">Streptomyces nodosus</name>
    <dbReference type="NCBI Taxonomy" id="40318"/>
    <lineage>
        <taxon>Bacteria</taxon>
        <taxon>Bacillati</taxon>
        <taxon>Actinomycetota</taxon>
        <taxon>Actinomycetes</taxon>
        <taxon>Kitasatosporales</taxon>
        <taxon>Streptomycetaceae</taxon>
        <taxon>Streptomyces</taxon>
    </lineage>
</organism>
<dbReference type="InterPro" id="IPR016162">
    <property type="entry name" value="Ald_DH_N"/>
</dbReference>
<dbReference type="FunFam" id="3.40.605.10:FF:000007">
    <property type="entry name" value="NAD/NADP-dependent betaine aldehyde dehydrogenase"/>
    <property type="match status" value="1"/>
</dbReference>
<evidence type="ECO:0000313" key="7">
    <source>
        <dbReference type="EMBL" id="QEV37440.1"/>
    </source>
</evidence>
<keyword evidence="8" id="KW-1185">Reference proteome</keyword>
<evidence type="ECO:0000313" key="6">
    <source>
        <dbReference type="EMBL" id="AJE38858.1"/>
    </source>
</evidence>
<evidence type="ECO:0000256" key="1">
    <source>
        <dbReference type="ARBA" id="ARBA00009986"/>
    </source>
</evidence>
<evidence type="ECO:0000313" key="9">
    <source>
        <dbReference type="Proteomes" id="UP000325763"/>
    </source>
</evidence>
<dbReference type="InterPro" id="IPR016160">
    <property type="entry name" value="Ald_DH_CS_CYS"/>
</dbReference>
<feature type="domain" description="Aldehyde dehydrogenase" evidence="5">
    <location>
        <begin position="24"/>
        <end position="471"/>
    </location>
</feature>
<dbReference type="GO" id="GO:0016620">
    <property type="term" value="F:oxidoreductase activity, acting on the aldehyde or oxo group of donors, NAD or NADP as acceptor"/>
    <property type="evidence" value="ECO:0007669"/>
    <property type="project" value="InterPro"/>
</dbReference>
<dbReference type="Proteomes" id="UP000031526">
    <property type="component" value="Chromosome"/>
</dbReference>
<dbReference type="InterPro" id="IPR016163">
    <property type="entry name" value="Ald_DH_C"/>
</dbReference>
<dbReference type="InterPro" id="IPR029510">
    <property type="entry name" value="Ald_DH_CS_GLU"/>
</dbReference>
<dbReference type="RefSeq" id="WP_043436954.1">
    <property type="nucleotide sequence ID" value="NZ_CP009313.1"/>
</dbReference>
<dbReference type="PROSITE" id="PS00070">
    <property type="entry name" value="ALDEHYDE_DEHYDR_CYS"/>
    <property type="match status" value="1"/>
</dbReference>
<dbReference type="HOGENOM" id="CLU_005391_0_0_11"/>
<accession>A0A0B5D6I4</accession>
<dbReference type="SUPFAM" id="SSF53720">
    <property type="entry name" value="ALDH-like"/>
    <property type="match status" value="1"/>
</dbReference>
<reference evidence="6 8" key="2">
    <citation type="journal article" date="2016" name="Appl. Microbiol. Biotechnol.">
        <title>Exploiting the genome sequence of Streptomyces nodosus for enhanced antibiotic production.</title>
        <authorList>
            <person name="Sweeney P."/>
            <person name="Murphy C.D."/>
            <person name="Caffrey P."/>
        </authorList>
    </citation>
    <scope>NUCLEOTIDE SEQUENCE [LARGE SCALE GENOMIC DNA]</scope>
    <source>
        <strain evidence="6 8">ATCC 14899</strain>
    </source>
</reference>
<dbReference type="Proteomes" id="UP000325763">
    <property type="component" value="Chromosome"/>
</dbReference>
<evidence type="ECO:0000259" key="5">
    <source>
        <dbReference type="Pfam" id="PF00171"/>
    </source>
</evidence>
<name>A0A0B5D6I4_9ACTN</name>
<dbReference type="EMBL" id="CP009313">
    <property type="protein sequence ID" value="AJE38858.1"/>
    <property type="molecule type" value="Genomic_DNA"/>
</dbReference>
<dbReference type="EMBL" id="CP023747">
    <property type="protein sequence ID" value="QEV37440.1"/>
    <property type="molecule type" value="Genomic_DNA"/>
</dbReference>
<protein>
    <submittedName>
        <fullName evidence="6 7">Aldehyde dehydrogenase</fullName>
    </submittedName>
</protein>
<dbReference type="OrthoDB" id="6882680at2"/>
<comment type="similarity">
    <text evidence="1 4">Belongs to the aldehyde dehydrogenase family.</text>
</comment>
<reference evidence="8" key="1">
    <citation type="submission" date="2014-09" db="EMBL/GenBank/DDBJ databases">
        <title>Sequence of the Streptomyces nodosus genome.</title>
        <authorList>
            <person name="Sweeney P."/>
            <person name="Stephens N."/>
            <person name="Murphy C."/>
            <person name="Caffrey P."/>
        </authorList>
    </citation>
    <scope>NUCLEOTIDE SEQUENCE [LARGE SCALE GENOMIC DNA]</scope>
    <source>
        <strain evidence="8">ATCC 14899</strain>
    </source>
</reference>
<dbReference type="PROSITE" id="PS00687">
    <property type="entry name" value="ALDEHYDE_DEHYDR_GLU"/>
    <property type="match status" value="1"/>
</dbReference>
<gene>
    <name evidence="7" type="ORF">CP978_01670</name>
    <name evidence="6" type="ORF">SNOD_01315</name>
</gene>
<sequence>MSHNPGAPWAFTLTIGGRPVAGGPTFDVINPATGRVVAAAPDCTREQLDEAVTAARAAFPAWAALAVAERRRLLVSMADAVDEHTQELAGLVVLEQGKPRPVAVAEVAGLALWLRQTAGLELPETVNQDDGERWSVTRRLPLGVVAAITPWNYPVGQASFKVGPALLAGNTVVLKPSAFTPLANLRLGEVWRDLLPAGVMNVVAGSGSLGSWVTGHPGFDKISFTGSTQTGRKVMASAAQRLARVTLELGGNDAAIVLPDVDVKEVAPQLFWAAFANSGQICLATKRLYVHEDVYDDLACELVRLAEQARVGDPSESEVDLGPVSNRRQYETVVSLLRDCRDRGYRFLTGGLPEDGGGGWFVAPTLVDDPPESSRIVREEQFGPVLPLLKYRDMDDAVQRANAGEYALGASVWAGDPEAGQEVAAQLEAGTVWVNEVMHLDPLVPFGGRKQSGIGVESGLAGLLEFTEPQTLSVRRSRR</sequence>
<dbReference type="KEGG" id="snq:CP978_01670"/>